<organism evidence="4 5">
    <name type="scientific">Aeromonas schubertii</name>
    <dbReference type="NCBI Taxonomy" id="652"/>
    <lineage>
        <taxon>Bacteria</taxon>
        <taxon>Pseudomonadati</taxon>
        <taxon>Pseudomonadota</taxon>
        <taxon>Gammaproteobacteria</taxon>
        <taxon>Aeromonadales</taxon>
        <taxon>Aeromonadaceae</taxon>
        <taxon>Aeromonas</taxon>
    </lineage>
</organism>
<evidence type="ECO:0000256" key="2">
    <source>
        <dbReference type="SAM" id="MobiDB-lite"/>
    </source>
</evidence>
<evidence type="ECO:0000256" key="1">
    <source>
        <dbReference type="SAM" id="Coils"/>
    </source>
</evidence>
<feature type="compositionally biased region" description="Basic and acidic residues" evidence="2">
    <location>
        <begin position="139"/>
        <end position="155"/>
    </location>
</feature>
<keyword evidence="3" id="KW-0732">Signal</keyword>
<name>A0ABS7V7W6_9GAMM</name>
<proteinExistence type="predicted"/>
<accession>A0ABS7V7W6</accession>
<dbReference type="EMBL" id="JAIRBT010000004">
    <property type="protein sequence ID" value="MBZ6065477.1"/>
    <property type="molecule type" value="Genomic_DNA"/>
</dbReference>
<comment type="caution">
    <text evidence="4">The sequence shown here is derived from an EMBL/GenBank/DDBJ whole genome shotgun (WGS) entry which is preliminary data.</text>
</comment>
<evidence type="ECO:0000256" key="3">
    <source>
        <dbReference type="SAM" id="SignalP"/>
    </source>
</evidence>
<feature type="chain" id="PRO_5045876516" description="Lipoprotein" evidence="3">
    <location>
        <begin position="26"/>
        <end position="176"/>
    </location>
</feature>
<feature type="signal peptide" evidence="3">
    <location>
        <begin position="1"/>
        <end position="25"/>
    </location>
</feature>
<protein>
    <recommendedName>
        <fullName evidence="6">Lipoprotein</fullName>
    </recommendedName>
</protein>
<sequence>MSGLRPLAISLLALLLSACATPHQRQLGSALTTLEGELQRLEEQLASLNALHYQKAIDAPLSLRRHLAELESQGVRVRLSDGPELTYEYRLDTPPAGGRLSAAPCHDYEFELRRLGRLGTLHLEWQGGELRGAQSQRQSDCRWPADSDYAAHQDATDEQGGEPAPAAEQGHPPVGG</sequence>
<dbReference type="PROSITE" id="PS51257">
    <property type="entry name" value="PROKAR_LIPOPROTEIN"/>
    <property type="match status" value="1"/>
</dbReference>
<evidence type="ECO:0000313" key="4">
    <source>
        <dbReference type="EMBL" id="MBZ6065477.1"/>
    </source>
</evidence>
<reference evidence="4 5" key="1">
    <citation type="submission" date="2021-09" db="EMBL/GenBank/DDBJ databases">
        <title>Aeromonas schubertii isolated from Asian sea bass.</title>
        <authorList>
            <person name="Pinpimai K."/>
        </authorList>
    </citation>
    <scope>NUCLEOTIDE SEQUENCE [LARGE SCALE GENOMIC DNA]</scope>
    <source>
        <strain evidence="4 5">CHULA2021a</strain>
    </source>
</reference>
<keyword evidence="1" id="KW-0175">Coiled coil</keyword>
<evidence type="ECO:0000313" key="5">
    <source>
        <dbReference type="Proteomes" id="UP000774958"/>
    </source>
</evidence>
<gene>
    <name evidence="4" type="ORF">LA374_04505</name>
</gene>
<dbReference type="Proteomes" id="UP000774958">
    <property type="component" value="Unassembled WGS sequence"/>
</dbReference>
<feature type="coiled-coil region" evidence="1">
    <location>
        <begin position="24"/>
        <end position="51"/>
    </location>
</feature>
<feature type="region of interest" description="Disordered" evidence="2">
    <location>
        <begin position="131"/>
        <end position="176"/>
    </location>
</feature>
<evidence type="ECO:0008006" key="6">
    <source>
        <dbReference type="Google" id="ProtNLM"/>
    </source>
</evidence>
<keyword evidence="5" id="KW-1185">Reference proteome</keyword>